<evidence type="ECO:0000256" key="1">
    <source>
        <dbReference type="SAM" id="Phobius"/>
    </source>
</evidence>
<reference evidence="2 3" key="1">
    <citation type="submission" date="2018-09" db="EMBL/GenBank/DDBJ databases">
        <title>Discovery and Ecogenomic Context for Candidatus Cryosericales, a Global Caldiserica Order Active in Thawing Permafrost.</title>
        <authorList>
            <person name="Martinez M.A."/>
            <person name="Woodcroft B.J."/>
            <person name="Ignacio Espinoza J.C."/>
            <person name="Zayed A."/>
            <person name="Singleton C.M."/>
            <person name="Boyd J."/>
            <person name="Li Y.-F."/>
            <person name="Purvine S."/>
            <person name="Maughan H."/>
            <person name="Hodgkins S.B."/>
            <person name="Anderson D."/>
            <person name="Sederholm M."/>
            <person name="Temperton B."/>
            <person name="Saleska S.R."/>
            <person name="Tyson G.W."/>
            <person name="Rich V.I."/>
        </authorList>
    </citation>
    <scope>NUCLEOTIDE SEQUENCE [LARGE SCALE GENOMIC DNA]</scope>
    <source>
        <strain evidence="2 3">SMC7</strain>
    </source>
</reference>
<keyword evidence="1" id="KW-0472">Membrane</keyword>
<dbReference type="OrthoDB" id="9797048at2"/>
<organism evidence="2 3">
    <name type="scientific">Candidatus Cryosericum terrychapinii</name>
    <dbReference type="NCBI Taxonomy" id="2290919"/>
    <lineage>
        <taxon>Bacteria</taxon>
        <taxon>Pseudomonadati</taxon>
        <taxon>Caldisericota/Cryosericota group</taxon>
        <taxon>Candidatus Cryosericota</taxon>
        <taxon>Candidatus Cryosericia</taxon>
        <taxon>Candidatus Cryosericales</taxon>
        <taxon>Candidatus Cryosericaceae</taxon>
        <taxon>Candidatus Cryosericum</taxon>
    </lineage>
</organism>
<evidence type="ECO:0000313" key="2">
    <source>
        <dbReference type="EMBL" id="RIE06090.1"/>
    </source>
</evidence>
<proteinExistence type="predicted"/>
<sequence>MDLIIRLLLNASVFLLVSQVVPGFNVASLWTALWAALIFGFVNALIRPILLAISLPLSILSLGLFTLVIDAAVMALTAWLVPGFVVNGFLAALIGWVLVSCGSMIVSSLLRNNGGKRA</sequence>
<feature type="transmembrane region" description="Helical" evidence="1">
    <location>
        <begin position="88"/>
        <end position="110"/>
    </location>
</feature>
<dbReference type="EMBL" id="QXIS01000024">
    <property type="protein sequence ID" value="RIE06090.1"/>
    <property type="molecule type" value="Genomic_DNA"/>
</dbReference>
<comment type="caution">
    <text evidence="2">The sequence shown here is derived from an EMBL/GenBank/DDBJ whole genome shotgun (WGS) entry which is preliminary data.</text>
</comment>
<name>A0A398CV83_9BACT</name>
<dbReference type="InterPro" id="IPR007165">
    <property type="entry name" value="Phage_holin_4_2"/>
</dbReference>
<dbReference type="Pfam" id="PF04020">
    <property type="entry name" value="Phage_holin_4_2"/>
    <property type="match status" value="1"/>
</dbReference>
<gene>
    <name evidence="2" type="ORF">SMC7_04045</name>
</gene>
<dbReference type="RefSeq" id="WP_119089076.1">
    <property type="nucleotide sequence ID" value="NZ_QXIS01000024.1"/>
</dbReference>
<dbReference type="AlphaFoldDB" id="A0A398CV83"/>
<evidence type="ECO:0000313" key="3">
    <source>
        <dbReference type="Proteomes" id="UP000266328"/>
    </source>
</evidence>
<accession>A0A398CV83</accession>
<keyword evidence="1" id="KW-1133">Transmembrane helix</keyword>
<dbReference type="PANTHER" id="PTHR37309">
    <property type="entry name" value="SLR0284 PROTEIN"/>
    <property type="match status" value="1"/>
</dbReference>
<dbReference type="PANTHER" id="PTHR37309:SF1">
    <property type="entry name" value="SLR0284 PROTEIN"/>
    <property type="match status" value="1"/>
</dbReference>
<protein>
    <submittedName>
        <fullName evidence="2">Phage holin family protein</fullName>
    </submittedName>
</protein>
<keyword evidence="1" id="KW-0812">Transmembrane</keyword>
<dbReference type="Proteomes" id="UP000266328">
    <property type="component" value="Unassembled WGS sequence"/>
</dbReference>
<keyword evidence="3" id="KW-1185">Reference proteome</keyword>